<evidence type="ECO:0000313" key="7">
    <source>
        <dbReference type="EMBL" id="CAG7617974.1"/>
    </source>
</evidence>
<keyword evidence="8" id="KW-1185">Reference proteome</keyword>
<keyword evidence="5" id="KW-0175">Coiled coil</keyword>
<comment type="subcellular location">
    <subcellularLocation>
        <location evidence="1">Cell envelope</location>
    </subcellularLocation>
</comment>
<keyword evidence="3" id="KW-0813">Transport</keyword>
<evidence type="ECO:0008006" key="9">
    <source>
        <dbReference type="Google" id="ProtNLM"/>
    </source>
</evidence>
<feature type="coiled-coil region" evidence="5">
    <location>
        <begin position="404"/>
        <end position="431"/>
    </location>
</feature>
<accession>A0ABM8VB09</accession>
<dbReference type="EMBL" id="CAJVCE010000001">
    <property type="protein sequence ID" value="CAG7617974.1"/>
    <property type="molecule type" value="Genomic_DNA"/>
</dbReference>
<dbReference type="Proteomes" id="UP000730618">
    <property type="component" value="Unassembled WGS sequence"/>
</dbReference>
<organism evidence="7 8">
    <name type="scientific">Paenibacillus allorhizosphaerae</name>
    <dbReference type="NCBI Taxonomy" id="2849866"/>
    <lineage>
        <taxon>Bacteria</taxon>
        <taxon>Bacillati</taxon>
        <taxon>Bacillota</taxon>
        <taxon>Bacilli</taxon>
        <taxon>Bacillales</taxon>
        <taxon>Paenibacillaceae</taxon>
        <taxon>Paenibacillus</taxon>
    </lineage>
</organism>
<name>A0ABM8VB09_9BACL</name>
<gene>
    <name evidence="7" type="ORF">PAECIP111802_00471</name>
</gene>
<keyword evidence="4 6" id="KW-0732">Signal</keyword>
<dbReference type="Pfam" id="PF01547">
    <property type="entry name" value="SBP_bac_1"/>
    <property type="match status" value="1"/>
</dbReference>
<feature type="chain" id="PRO_5046847252" description="Extracellular solute-binding protein" evidence="6">
    <location>
        <begin position="30"/>
        <end position="434"/>
    </location>
</feature>
<dbReference type="PANTHER" id="PTHR43649">
    <property type="entry name" value="ARABINOSE-BINDING PROTEIN-RELATED"/>
    <property type="match status" value="1"/>
</dbReference>
<proteinExistence type="inferred from homology"/>
<dbReference type="InterPro" id="IPR050490">
    <property type="entry name" value="Bact_solute-bd_prot1"/>
</dbReference>
<evidence type="ECO:0000256" key="5">
    <source>
        <dbReference type="SAM" id="Coils"/>
    </source>
</evidence>
<evidence type="ECO:0000256" key="1">
    <source>
        <dbReference type="ARBA" id="ARBA00004196"/>
    </source>
</evidence>
<dbReference type="PANTHER" id="PTHR43649:SF31">
    <property type="entry name" value="SN-GLYCEROL-3-PHOSPHATE-BINDING PERIPLASMIC PROTEIN UGPB"/>
    <property type="match status" value="1"/>
</dbReference>
<evidence type="ECO:0000256" key="3">
    <source>
        <dbReference type="ARBA" id="ARBA00022448"/>
    </source>
</evidence>
<evidence type="ECO:0000313" key="8">
    <source>
        <dbReference type="Proteomes" id="UP000730618"/>
    </source>
</evidence>
<dbReference type="InterPro" id="IPR006059">
    <property type="entry name" value="SBP"/>
</dbReference>
<dbReference type="RefSeq" id="WP_218096833.1">
    <property type="nucleotide sequence ID" value="NZ_CAJVCE010000001.1"/>
</dbReference>
<sequence>MKIRTNPVKAAVAYGTPLLFLAMCTSACGGGGAPADQGAVPQTQQQPVTLTFFTEGNSVVLAEQIEQLVKEKFPHITLKTIKHGKGTTIEDTLNAGITPDLISYSLGGLWKVKELQLASDLTPFLQKYKFDQNRLANGVVDTVKSYSDKGEFLVMPFELNNNVLFYNKNIFNKFGVPFPKDGMTWEEVNELAKKVSRTDNGVQYKGFQYNGLNIVYKNQMGLTFVDPKTMKSTVNNDQWKKWMETMSSFYRISGNEVSGDEKDNFLKNQTLAMRTGPNFLTELPAAVEKGLDWDVVALPKFAGMESAGSQMNAPYYTIPPTSNNKDQSFQVIAFLLSDEVQTVMAKQGRIPIVKSEQVVQAFGSGLDVLKGKNLSAFFKDNIAKSIPPTKFDGIAKEGLTSIGLAQVNTGVKDVNTALREAEEQINIKIAEQNK</sequence>
<reference evidence="7 8" key="1">
    <citation type="submission" date="2021-06" db="EMBL/GenBank/DDBJ databases">
        <authorList>
            <person name="Criscuolo A."/>
        </authorList>
    </citation>
    <scope>NUCLEOTIDE SEQUENCE [LARGE SCALE GENOMIC DNA]</scope>
    <source>
        <strain evidence="8">CIP 111802</strain>
    </source>
</reference>
<protein>
    <recommendedName>
        <fullName evidence="9">Extracellular solute-binding protein</fullName>
    </recommendedName>
</protein>
<feature type="signal peptide" evidence="6">
    <location>
        <begin position="1"/>
        <end position="29"/>
    </location>
</feature>
<comment type="similarity">
    <text evidence="2">Belongs to the bacterial solute-binding protein 1 family.</text>
</comment>
<evidence type="ECO:0000256" key="2">
    <source>
        <dbReference type="ARBA" id="ARBA00008520"/>
    </source>
</evidence>
<comment type="caution">
    <text evidence="7">The sequence shown here is derived from an EMBL/GenBank/DDBJ whole genome shotgun (WGS) entry which is preliminary data.</text>
</comment>
<evidence type="ECO:0000256" key="6">
    <source>
        <dbReference type="SAM" id="SignalP"/>
    </source>
</evidence>
<evidence type="ECO:0000256" key="4">
    <source>
        <dbReference type="ARBA" id="ARBA00022729"/>
    </source>
</evidence>